<organism evidence="2">
    <name type="scientific">marine sediment metagenome</name>
    <dbReference type="NCBI Taxonomy" id="412755"/>
    <lineage>
        <taxon>unclassified sequences</taxon>
        <taxon>metagenomes</taxon>
        <taxon>ecological metagenomes</taxon>
    </lineage>
</organism>
<accession>A0A0F9L4P9</accession>
<feature type="domain" description="Nucleotide-diphospho-sugar transferase" evidence="1">
    <location>
        <begin position="82"/>
        <end position="185"/>
    </location>
</feature>
<protein>
    <recommendedName>
        <fullName evidence="1">Nucleotide-diphospho-sugar transferase domain-containing protein</fullName>
    </recommendedName>
</protein>
<dbReference type="Gene3D" id="3.90.550.10">
    <property type="entry name" value="Spore Coat Polysaccharide Biosynthesis Protein SpsA, Chain A"/>
    <property type="match status" value="1"/>
</dbReference>
<reference evidence="2" key="1">
    <citation type="journal article" date="2015" name="Nature">
        <title>Complex archaea that bridge the gap between prokaryotes and eukaryotes.</title>
        <authorList>
            <person name="Spang A."/>
            <person name="Saw J.H."/>
            <person name="Jorgensen S.L."/>
            <person name="Zaremba-Niedzwiedzka K."/>
            <person name="Martijn J."/>
            <person name="Lind A.E."/>
            <person name="van Eijk R."/>
            <person name="Schleper C."/>
            <person name="Guy L."/>
            <person name="Ettema T.J."/>
        </authorList>
    </citation>
    <scope>NUCLEOTIDE SEQUENCE</scope>
</reference>
<sequence>MGYHLVTYCSHNYQRALESSMPSWLASDAETINVYTDGWKTGVYTGIIMHHIFQPCDDYGTNCVRKSEALLDFCAENPNKRHVVMLDVDCYILGTLMEVFRIYGEFDVAVTVYKNVKQKHRLKNVSAGALFIKNTPQTRRFLRQWIMDQRSDYHQTPCRDQKCLSLLLHKNPLKVNIKQLDYNIWNAHPNSSVLKADNDPLSWLENLDEHCRVLHLARGLWKDKELVDRFVYG</sequence>
<dbReference type="EMBL" id="LAZR01013281">
    <property type="protein sequence ID" value="KKM22695.1"/>
    <property type="molecule type" value="Genomic_DNA"/>
</dbReference>
<dbReference type="Pfam" id="PF03407">
    <property type="entry name" value="Nucleotid_trans"/>
    <property type="match status" value="1"/>
</dbReference>
<gene>
    <name evidence="2" type="ORF">LCGC14_1622710</name>
</gene>
<evidence type="ECO:0000313" key="2">
    <source>
        <dbReference type="EMBL" id="KKM22695.1"/>
    </source>
</evidence>
<dbReference type="InterPro" id="IPR005069">
    <property type="entry name" value="Nucl-diP-sugar_transferase"/>
</dbReference>
<dbReference type="InterPro" id="IPR029044">
    <property type="entry name" value="Nucleotide-diphossugar_trans"/>
</dbReference>
<proteinExistence type="predicted"/>
<feature type="non-terminal residue" evidence="2">
    <location>
        <position position="233"/>
    </location>
</feature>
<dbReference type="AlphaFoldDB" id="A0A0F9L4P9"/>
<name>A0A0F9L4P9_9ZZZZ</name>
<comment type="caution">
    <text evidence="2">The sequence shown here is derived from an EMBL/GenBank/DDBJ whole genome shotgun (WGS) entry which is preliminary data.</text>
</comment>
<evidence type="ECO:0000259" key="1">
    <source>
        <dbReference type="Pfam" id="PF03407"/>
    </source>
</evidence>